<dbReference type="Proteomes" id="UP000305939">
    <property type="component" value="Unassembled WGS sequence"/>
</dbReference>
<dbReference type="OrthoDB" id="396512at2"/>
<comment type="caution">
    <text evidence="2">The sequence shown here is derived from an EMBL/GenBank/DDBJ whole genome shotgun (WGS) entry which is preliminary data.</text>
</comment>
<dbReference type="RefSeq" id="WP_136336862.1">
    <property type="nucleotide sequence ID" value="NZ_QXMP01000013.1"/>
</dbReference>
<reference evidence="2 3" key="1">
    <citation type="submission" date="2019-04" db="EMBL/GenBank/DDBJ databases">
        <title>Draft genome sequence of Robertkochia marina CC-AMO-30D.</title>
        <authorList>
            <person name="Hameed A."/>
            <person name="Lin S.-Y."/>
            <person name="Shahina M."/>
            <person name="Lai W.-A."/>
            <person name="Young C.-C."/>
        </authorList>
    </citation>
    <scope>NUCLEOTIDE SEQUENCE [LARGE SCALE GENOMIC DNA]</scope>
    <source>
        <strain evidence="2 3">CC-AMO-30D</strain>
    </source>
</reference>
<dbReference type="GO" id="GO:0016758">
    <property type="term" value="F:hexosyltransferase activity"/>
    <property type="evidence" value="ECO:0007669"/>
    <property type="project" value="UniProtKB-ARBA"/>
</dbReference>
<organism evidence="2 3">
    <name type="scientific">Robertkochia marina</name>
    <dbReference type="NCBI Taxonomy" id="1227945"/>
    <lineage>
        <taxon>Bacteria</taxon>
        <taxon>Pseudomonadati</taxon>
        <taxon>Bacteroidota</taxon>
        <taxon>Flavobacteriia</taxon>
        <taxon>Flavobacteriales</taxon>
        <taxon>Flavobacteriaceae</taxon>
        <taxon>Robertkochia</taxon>
    </lineage>
</organism>
<name>A0A4S3M1E5_9FLAO</name>
<proteinExistence type="predicted"/>
<dbReference type="Gene3D" id="3.90.550.10">
    <property type="entry name" value="Spore Coat Polysaccharide Biosynthesis Protein SpsA, Chain A"/>
    <property type="match status" value="1"/>
</dbReference>
<dbReference type="InterPro" id="IPR001173">
    <property type="entry name" value="Glyco_trans_2-like"/>
</dbReference>
<dbReference type="InterPro" id="IPR029044">
    <property type="entry name" value="Nucleotide-diphossugar_trans"/>
</dbReference>
<feature type="domain" description="Glycosyltransferase 2-like" evidence="1">
    <location>
        <begin position="5"/>
        <end position="136"/>
    </location>
</feature>
<dbReference type="Pfam" id="PF00535">
    <property type="entry name" value="Glycos_transf_2"/>
    <property type="match status" value="1"/>
</dbReference>
<keyword evidence="3" id="KW-1185">Reference proteome</keyword>
<evidence type="ECO:0000313" key="3">
    <source>
        <dbReference type="Proteomes" id="UP000305939"/>
    </source>
</evidence>
<protein>
    <submittedName>
        <fullName evidence="2">Glycosyltransferase</fullName>
    </submittedName>
</protein>
<evidence type="ECO:0000259" key="1">
    <source>
        <dbReference type="Pfam" id="PF00535"/>
    </source>
</evidence>
<keyword evidence="2" id="KW-0808">Transferase</keyword>
<dbReference type="CDD" id="cd00761">
    <property type="entry name" value="Glyco_tranf_GTA_type"/>
    <property type="match status" value="1"/>
</dbReference>
<dbReference type="AlphaFoldDB" id="A0A4S3M1E5"/>
<evidence type="ECO:0000313" key="2">
    <source>
        <dbReference type="EMBL" id="THD66793.1"/>
    </source>
</evidence>
<dbReference type="SUPFAM" id="SSF53448">
    <property type="entry name" value="Nucleotide-diphospho-sugar transferases"/>
    <property type="match status" value="1"/>
</dbReference>
<dbReference type="EMBL" id="SSMC01000003">
    <property type="protein sequence ID" value="THD66793.1"/>
    <property type="molecule type" value="Genomic_DNA"/>
</dbReference>
<dbReference type="PANTHER" id="PTHR22916">
    <property type="entry name" value="GLYCOSYLTRANSFERASE"/>
    <property type="match status" value="1"/>
</dbReference>
<accession>A0A4S3M1E5</accession>
<gene>
    <name evidence="2" type="ORF">E7Z59_13525</name>
</gene>
<dbReference type="PANTHER" id="PTHR22916:SF3">
    <property type="entry name" value="UDP-GLCNAC:BETAGAL BETA-1,3-N-ACETYLGLUCOSAMINYLTRANSFERASE-LIKE PROTEIN 1"/>
    <property type="match status" value="1"/>
</dbReference>
<sequence>MMKLSIILPTYNQEKLLGRCLDSLLDQELPKDEYEIIIVNDESKDGTLDVARQYAIENPNIKIINRENGGAGASRNTGMDHARGRYLHFVDPDDYVTKNCYPYLLQLAEEQDPEILCFEHVKTKNGTDILPVKEHQSQVQTYSKYTGTAFIANFKYHNEVWWYLIKRDFILDTGIRFIEGKWMEDVILTPTLFLQVRKLIYSKIDVYRHVIMPNSAMTSKEPAHYNKLIGDIEDATYIFHELIEEIPEEDTITRDCKHRIKTKQQSLVFFMLVRLMKSNLPVNSIKDKLQGFKSIQAYPLNHFLGKDFQGTGYSILTYIFNRERLMYPFMRTFRFLYKPAIRIYSLF</sequence>